<evidence type="ECO:0000256" key="3">
    <source>
        <dbReference type="ARBA" id="ARBA00022833"/>
    </source>
</evidence>
<keyword evidence="3" id="KW-0862">Zinc</keyword>
<evidence type="ECO:0000256" key="1">
    <source>
        <dbReference type="ARBA" id="ARBA00022723"/>
    </source>
</evidence>
<accession>A0ABN7SFQ5</accession>
<proteinExistence type="predicted"/>
<evidence type="ECO:0000259" key="5">
    <source>
        <dbReference type="Pfam" id="PF01753"/>
    </source>
</evidence>
<gene>
    <name evidence="6" type="ORF">OKIOD_LOCUS5541</name>
</gene>
<dbReference type="SUPFAM" id="SSF144232">
    <property type="entry name" value="HIT/MYND zinc finger-like"/>
    <property type="match status" value="1"/>
</dbReference>
<keyword evidence="2" id="KW-0863">Zinc-finger</keyword>
<organism evidence="6 7">
    <name type="scientific">Oikopleura dioica</name>
    <name type="common">Tunicate</name>
    <dbReference type="NCBI Taxonomy" id="34765"/>
    <lineage>
        <taxon>Eukaryota</taxon>
        <taxon>Metazoa</taxon>
        <taxon>Chordata</taxon>
        <taxon>Tunicata</taxon>
        <taxon>Appendicularia</taxon>
        <taxon>Copelata</taxon>
        <taxon>Oikopleuridae</taxon>
        <taxon>Oikopleura</taxon>
    </lineage>
</organism>
<feature type="compositionally biased region" description="Basic residues" evidence="4">
    <location>
        <begin position="549"/>
        <end position="560"/>
    </location>
</feature>
<evidence type="ECO:0000313" key="7">
    <source>
        <dbReference type="Proteomes" id="UP001158576"/>
    </source>
</evidence>
<protein>
    <submittedName>
        <fullName evidence="6">Oidioi.mRNA.OKI2018_I69.XSR.g13983.t1.cds</fullName>
    </submittedName>
</protein>
<evidence type="ECO:0000313" key="6">
    <source>
        <dbReference type="EMBL" id="CAG5095001.1"/>
    </source>
</evidence>
<dbReference type="InterPro" id="IPR002893">
    <property type="entry name" value="Znf_MYND"/>
</dbReference>
<feature type="domain" description="MYND-type" evidence="5">
    <location>
        <begin position="491"/>
        <end position="531"/>
    </location>
</feature>
<dbReference type="EMBL" id="OU015569">
    <property type="protein sequence ID" value="CAG5095001.1"/>
    <property type="molecule type" value="Genomic_DNA"/>
</dbReference>
<reference evidence="6 7" key="1">
    <citation type="submission" date="2021-04" db="EMBL/GenBank/DDBJ databases">
        <authorList>
            <person name="Bliznina A."/>
        </authorList>
    </citation>
    <scope>NUCLEOTIDE SEQUENCE [LARGE SCALE GENOMIC DNA]</scope>
</reference>
<evidence type="ECO:0000256" key="4">
    <source>
        <dbReference type="SAM" id="MobiDB-lite"/>
    </source>
</evidence>
<evidence type="ECO:0000256" key="2">
    <source>
        <dbReference type="ARBA" id="ARBA00022771"/>
    </source>
</evidence>
<name>A0ABN7SFQ5_OIKDI</name>
<feature type="region of interest" description="Disordered" evidence="4">
    <location>
        <begin position="544"/>
        <end position="574"/>
    </location>
</feature>
<dbReference type="Pfam" id="PF01753">
    <property type="entry name" value="zf-MYND"/>
    <property type="match status" value="1"/>
</dbReference>
<keyword evidence="7" id="KW-1185">Reference proteome</keyword>
<sequence>MDDQFDELSERHRLMADDIFLAGANWVSHKDLNTFDSDKLIEALVSVDAQGRPFLWEPGHKEDFDLFKFFLTDRMEPPTNRDAAVFFYHKDWRSEHEAVFNLSQLMFSLYHGSGHAATFRDLNQQLQLNQHLVMDITRRGFVKLPSDNTNRPNGSRFRRALHELCCDIFEAGGQEVIFSMFVNDHMKIIKQKCLDALTNILCVPVIEEYVLNRHEWFLRSLIQLIREGVTSEKMQQNVVPSISVLDRLVVVILSKSMNQKYDVLMRERAIEACLGLLETGTVELREAAQRQVGDNVIVDDTRSHFMKFETIAMQAVSLLFNDYRSTYWDPKLLTRICRHCFRVLFNWYKKDTLSQDPWARGDNYKSMSFSSSTLLFVLTILVNGISRPALKPYIGKMFDTNNFLLKLVMKMTTNRYNDSGRCHIIINPDVLNDPLHTNDRPILQALGHLYNTMYPNEKMRYMNNEKGELPQVLINPLQDLTEHVLRKCSNAKCKKMEEKERFTLFCPRCQVMVYCSESCKKSHKSKHKQLCSWLYHREMSKCKNERTKTRSMSKKEKKNRRFGEELSNSQSSEV</sequence>
<dbReference type="Proteomes" id="UP001158576">
    <property type="component" value="Chromosome XSR"/>
</dbReference>
<dbReference type="Gene3D" id="6.10.140.2220">
    <property type="match status" value="1"/>
</dbReference>
<keyword evidence="1" id="KW-0479">Metal-binding</keyword>